<gene>
    <name evidence="2" type="ORF">MED297_17178</name>
</gene>
<accession>A4BFK1</accession>
<feature type="signal peptide" evidence="1">
    <location>
        <begin position="1"/>
        <end position="19"/>
    </location>
</feature>
<reference evidence="2 3" key="1">
    <citation type="submission" date="2006-02" db="EMBL/GenBank/DDBJ databases">
        <authorList>
            <person name="Pinhassi J."/>
            <person name="Pedros-Alio C."/>
            <person name="Ferriera S."/>
            <person name="Johnson J."/>
            <person name="Kravitz S."/>
            <person name="Halpern A."/>
            <person name="Remington K."/>
            <person name="Beeson K."/>
            <person name="Tran B."/>
            <person name="Rogers Y.-H."/>
            <person name="Friedman R."/>
            <person name="Venter J.C."/>
        </authorList>
    </citation>
    <scope>NUCLEOTIDE SEQUENCE [LARGE SCALE GENOMIC DNA]</scope>
    <source>
        <strain evidence="2 3">MED297</strain>
    </source>
</reference>
<proteinExistence type="predicted"/>
<protein>
    <submittedName>
        <fullName evidence="2">Uncharacterized protein</fullName>
    </submittedName>
</protein>
<evidence type="ECO:0000313" key="3">
    <source>
        <dbReference type="Proteomes" id="UP000005953"/>
    </source>
</evidence>
<feature type="chain" id="PRO_5002666654" evidence="1">
    <location>
        <begin position="20"/>
        <end position="595"/>
    </location>
</feature>
<name>A4BFK1_9GAMM</name>
<keyword evidence="1" id="KW-0732">Signal</keyword>
<comment type="caution">
    <text evidence="2">The sequence shown here is derived from an EMBL/GenBank/DDBJ whole genome shotgun (WGS) entry which is preliminary data.</text>
</comment>
<dbReference type="HOGENOM" id="CLU_458473_0_0_6"/>
<keyword evidence="3" id="KW-1185">Reference proteome</keyword>
<dbReference type="Proteomes" id="UP000005953">
    <property type="component" value="Unassembled WGS sequence"/>
</dbReference>
<organism evidence="2 3">
    <name type="scientific">Reinekea blandensis MED297</name>
    <dbReference type="NCBI Taxonomy" id="314283"/>
    <lineage>
        <taxon>Bacteria</taxon>
        <taxon>Pseudomonadati</taxon>
        <taxon>Pseudomonadota</taxon>
        <taxon>Gammaproteobacteria</taxon>
        <taxon>Oceanospirillales</taxon>
        <taxon>Saccharospirillaceae</taxon>
        <taxon>Reinekea</taxon>
    </lineage>
</organism>
<dbReference type="RefSeq" id="WP_008043816.1">
    <property type="nucleotide sequence ID" value="NZ_CH724150.1"/>
</dbReference>
<sequence>MKHLWSLVVLTFASTAALADFELTEDFYKETSIFNQPIILERCLKQKPSAHVLTKTNTDLEDLNSRSDLLNTMVWLKSGEPTDPGQSVSLRKAFEEDMAACIINTAIEEIPIKIEAGQTTNTQQGGNEGQGSEDYGQEHLRVDQPPVQGGSILDQLVYSLTVIASEQIKAEAIYYAKTEFLDDFCKDDFDKIIAANTCALNTSMKDNDFQASLQHVVETIRLDIINYPRMITLTNMCERVEAILEAKTNDEDFLDSLDDEKRNQWINWEKSYEYTECLQQTKKNGVFVRTYQSQTAVYLPAIVRLVQDVRSTTDLLVLFPALQYKTDLLQSLVKKTQDINAERAAVASAIQQEPELISKVELFAMFLTSLKSQLNGVSLTSDDDQGTLLFVTDPDLKRSLNSALRLMSVLIDAYEAIETKNMRAAVIILVDEFSDTGIGQKYVAKYSWAAQIADAESSEEVTTILKEYTAPVGTYVEKSYKNTHSIFASAGVATNFYPEMSLRSRIGYEYSHQSFGESYWALRFGLIDFTDQLFDDNEPSSLDGYAKSVFRPTAGFAHSIGKSPALVELGIRPKSDSDVEIVVSIELETTLFMLN</sequence>
<evidence type="ECO:0000313" key="2">
    <source>
        <dbReference type="EMBL" id="EAR09096.1"/>
    </source>
</evidence>
<dbReference type="AlphaFoldDB" id="A4BFK1"/>
<dbReference type="EMBL" id="AAOE01000013">
    <property type="protein sequence ID" value="EAR09096.1"/>
    <property type="molecule type" value="Genomic_DNA"/>
</dbReference>
<evidence type="ECO:0000256" key="1">
    <source>
        <dbReference type="SAM" id="SignalP"/>
    </source>
</evidence>